<evidence type="ECO:0000313" key="4">
    <source>
        <dbReference type="EMBL" id="MBD0415192.1"/>
    </source>
</evidence>
<keyword evidence="2" id="KW-0472">Membrane</keyword>
<name>A0A8J6PNH3_9HYPH</name>
<dbReference type="AlphaFoldDB" id="A0A8J6PNH3"/>
<reference evidence="4" key="1">
    <citation type="submission" date="2020-09" db="EMBL/GenBank/DDBJ databases">
        <title>Genome seq and assembly of Tianweitania sp.</title>
        <authorList>
            <person name="Chhetri G."/>
        </authorList>
    </citation>
    <scope>NUCLEOTIDE SEQUENCE</scope>
    <source>
        <strain evidence="4">Rool2</strain>
    </source>
</reference>
<gene>
    <name evidence="4" type="ORF">ICI42_11050</name>
</gene>
<evidence type="ECO:0000313" key="5">
    <source>
        <dbReference type="Proteomes" id="UP000643405"/>
    </source>
</evidence>
<organism evidence="4 5">
    <name type="scientific">Oryzicola mucosus</name>
    <dbReference type="NCBI Taxonomy" id="2767425"/>
    <lineage>
        <taxon>Bacteria</taxon>
        <taxon>Pseudomonadati</taxon>
        <taxon>Pseudomonadota</taxon>
        <taxon>Alphaproteobacteria</taxon>
        <taxon>Hyphomicrobiales</taxon>
        <taxon>Phyllobacteriaceae</taxon>
        <taxon>Oryzicola</taxon>
    </lineage>
</organism>
<dbReference type="Gene3D" id="2.40.170.20">
    <property type="entry name" value="TonB-dependent receptor, beta-barrel domain"/>
    <property type="match status" value="1"/>
</dbReference>
<keyword evidence="3" id="KW-0998">Cell outer membrane</keyword>
<keyword evidence="5" id="KW-1185">Reference proteome</keyword>
<comment type="subcellular location">
    <subcellularLocation>
        <location evidence="1">Cell outer membrane</location>
    </subcellularLocation>
</comment>
<protein>
    <submittedName>
        <fullName evidence="4">Uncharacterized protein</fullName>
    </submittedName>
</protein>
<accession>A0A8J6PNH3</accession>
<comment type="caution">
    <text evidence="4">The sequence shown here is derived from an EMBL/GenBank/DDBJ whole genome shotgun (WGS) entry which is preliminary data.</text>
</comment>
<proteinExistence type="predicted"/>
<dbReference type="Proteomes" id="UP000643405">
    <property type="component" value="Unassembled WGS sequence"/>
</dbReference>
<evidence type="ECO:0000256" key="1">
    <source>
        <dbReference type="ARBA" id="ARBA00004442"/>
    </source>
</evidence>
<sequence length="66" mass="7343">MATLTIGTRLMDEKLTLGGRINFVGRRPVEGISGNQSGWVTLTKCEPYTVVDIFASYKFSEICRQS</sequence>
<dbReference type="RefSeq" id="WP_188164632.1">
    <property type="nucleotide sequence ID" value="NZ_JACVVX010000003.1"/>
</dbReference>
<evidence type="ECO:0000256" key="3">
    <source>
        <dbReference type="ARBA" id="ARBA00023237"/>
    </source>
</evidence>
<evidence type="ECO:0000256" key="2">
    <source>
        <dbReference type="ARBA" id="ARBA00023136"/>
    </source>
</evidence>
<dbReference type="InterPro" id="IPR036942">
    <property type="entry name" value="Beta-barrel_TonB_sf"/>
</dbReference>
<dbReference type="EMBL" id="JACVVX010000003">
    <property type="protein sequence ID" value="MBD0415192.1"/>
    <property type="molecule type" value="Genomic_DNA"/>
</dbReference>
<dbReference type="GO" id="GO:0009279">
    <property type="term" value="C:cell outer membrane"/>
    <property type="evidence" value="ECO:0007669"/>
    <property type="project" value="UniProtKB-SubCell"/>
</dbReference>